<name>A0ABD0PFJ1_CIRMR</name>
<gene>
    <name evidence="2" type="ORF">M9458_031927</name>
</gene>
<evidence type="ECO:0000313" key="3">
    <source>
        <dbReference type="Proteomes" id="UP001529510"/>
    </source>
</evidence>
<reference evidence="2 3" key="1">
    <citation type="submission" date="2024-05" db="EMBL/GenBank/DDBJ databases">
        <title>Genome sequencing and assembly of Indian major carp, Cirrhinus mrigala (Hamilton, 1822).</title>
        <authorList>
            <person name="Mohindra V."/>
            <person name="Chowdhury L.M."/>
            <person name="Lal K."/>
            <person name="Jena J.K."/>
        </authorList>
    </citation>
    <scope>NUCLEOTIDE SEQUENCE [LARGE SCALE GENOMIC DNA]</scope>
    <source>
        <strain evidence="2">CM1030</strain>
        <tissue evidence="2">Blood</tissue>
    </source>
</reference>
<keyword evidence="3" id="KW-1185">Reference proteome</keyword>
<dbReference type="EMBL" id="JAMKFB020000016">
    <property type="protein sequence ID" value="KAL0171616.1"/>
    <property type="molecule type" value="Genomic_DNA"/>
</dbReference>
<organism evidence="2 3">
    <name type="scientific">Cirrhinus mrigala</name>
    <name type="common">Mrigala</name>
    <dbReference type="NCBI Taxonomy" id="683832"/>
    <lineage>
        <taxon>Eukaryota</taxon>
        <taxon>Metazoa</taxon>
        <taxon>Chordata</taxon>
        <taxon>Craniata</taxon>
        <taxon>Vertebrata</taxon>
        <taxon>Euteleostomi</taxon>
        <taxon>Actinopterygii</taxon>
        <taxon>Neopterygii</taxon>
        <taxon>Teleostei</taxon>
        <taxon>Ostariophysi</taxon>
        <taxon>Cypriniformes</taxon>
        <taxon>Cyprinidae</taxon>
        <taxon>Labeoninae</taxon>
        <taxon>Labeonini</taxon>
        <taxon>Cirrhinus</taxon>
    </lineage>
</organism>
<sequence length="68" mass="7373">VPARTNAFASAYSRKTPVPSARAKKPENRPSPRGPGQAAKPPSPLTQRKAQNQPPKKTQNLSRTQTVK</sequence>
<protein>
    <submittedName>
        <fullName evidence="2">Uncharacterized protein</fullName>
    </submittedName>
</protein>
<feature type="region of interest" description="Disordered" evidence="1">
    <location>
        <begin position="1"/>
        <end position="68"/>
    </location>
</feature>
<dbReference type="Proteomes" id="UP001529510">
    <property type="component" value="Unassembled WGS sequence"/>
</dbReference>
<evidence type="ECO:0000313" key="2">
    <source>
        <dbReference type="EMBL" id="KAL0171616.1"/>
    </source>
</evidence>
<feature type="non-terminal residue" evidence="2">
    <location>
        <position position="68"/>
    </location>
</feature>
<accession>A0ABD0PFJ1</accession>
<comment type="caution">
    <text evidence="2">The sequence shown here is derived from an EMBL/GenBank/DDBJ whole genome shotgun (WGS) entry which is preliminary data.</text>
</comment>
<dbReference type="AlphaFoldDB" id="A0ABD0PFJ1"/>
<feature type="compositionally biased region" description="Polar residues" evidence="1">
    <location>
        <begin position="45"/>
        <end position="68"/>
    </location>
</feature>
<feature type="non-terminal residue" evidence="2">
    <location>
        <position position="1"/>
    </location>
</feature>
<evidence type="ECO:0000256" key="1">
    <source>
        <dbReference type="SAM" id="MobiDB-lite"/>
    </source>
</evidence>
<proteinExistence type="predicted"/>